<dbReference type="Pfam" id="PF01344">
    <property type="entry name" value="Kelch_1"/>
    <property type="match status" value="1"/>
</dbReference>
<evidence type="ECO:0000313" key="4">
    <source>
        <dbReference type="RefSeq" id="XP_010469249.1"/>
    </source>
</evidence>
<dbReference type="InterPro" id="IPR006652">
    <property type="entry name" value="Kelch_1"/>
</dbReference>
<proteinExistence type="predicted"/>
<evidence type="ECO:0000313" key="3">
    <source>
        <dbReference type="Proteomes" id="UP000694864"/>
    </source>
</evidence>
<gene>
    <name evidence="4" type="primary">LOC104749345</name>
</gene>
<dbReference type="PANTHER" id="PTHR46407:SF21">
    <property type="entry name" value="F-BOX_KELCH-REPEAT PROTEIN SKIP20"/>
    <property type="match status" value="1"/>
</dbReference>
<dbReference type="GeneID" id="104749345"/>
<dbReference type="Gene3D" id="2.120.10.80">
    <property type="entry name" value="Kelch-type beta propeller"/>
    <property type="match status" value="1"/>
</dbReference>
<dbReference type="SUPFAM" id="SSF81383">
    <property type="entry name" value="F-box domain"/>
    <property type="match status" value="1"/>
</dbReference>
<protein>
    <submittedName>
        <fullName evidence="4">F-box/kelch-repeat protein SKIP20-like</fullName>
    </submittedName>
</protein>
<feature type="domain" description="F-box" evidence="2">
    <location>
        <begin position="19"/>
        <end position="59"/>
    </location>
</feature>
<sequence>MGVSKKKSGWIKGDLIPGLPEELAMECLVRVPFEFHSSMKHVCRSWKCVISGSSFNKERISFGKAESLLCLVQPLTPSPTVMIDDDCGGEKKKEEEEEEGSESQMMMMIQHHQQQPRVTGTPLYGLSVYNATLDTWHRVAIPERIPLFCECVAVQGAGKVLLIGGWDPETLQPVRDVFVLDFFAGEGSGRRWRRGKPMSAARSFFACASVGSRKVYVAGGHDDQKNALRSAEVYDVEKDEWTTLPPMTEGRDECHGFSMATDLGFCVLSGYGTETQGQFRSDGEIYDPVSNSWSVIENVWPFPDLSPRGRTATASAAAEPAGDFRGCCRLWCFIDSERQSQARWETEDDSMKWKVVMETIRLPVTTMTSVFAGSLSGQAVAMIGGGGEESGTMMVKATTAEKNGGKWINVNTPSGFSSLPFSYSSIYV</sequence>
<reference evidence="3" key="1">
    <citation type="journal article" date="2014" name="Nat. Commun.">
        <title>The emerging biofuel crop Camelina sativa retains a highly undifferentiated hexaploid genome structure.</title>
        <authorList>
            <person name="Kagale S."/>
            <person name="Koh C."/>
            <person name="Nixon J."/>
            <person name="Bollina V."/>
            <person name="Clarke W.E."/>
            <person name="Tuteja R."/>
            <person name="Spillane C."/>
            <person name="Robinson S.J."/>
            <person name="Links M.G."/>
            <person name="Clarke C."/>
            <person name="Higgins E.E."/>
            <person name="Huebert T."/>
            <person name="Sharpe A.G."/>
            <person name="Parkin I.A."/>
        </authorList>
    </citation>
    <scope>NUCLEOTIDE SEQUENCE [LARGE SCALE GENOMIC DNA]</scope>
    <source>
        <strain evidence="3">cv. DH55</strain>
    </source>
</reference>
<dbReference type="InterPro" id="IPR001810">
    <property type="entry name" value="F-box_dom"/>
</dbReference>
<dbReference type="PANTHER" id="PTHR46407">
    <property type="entry name" value="OS02G0208700 PROTEIN"/>
    <property type="match status" value="1"/>
</dbReference>
<dbReference type="SMART" id="SM00612">
    <property type="entry name" value="Kelch"/>
    <property type="match status" value="2"/>
</dbReference>
<dbReference type="InterPro" id="IPR044595">
    <property type="entry name" value="KMD1-4"/>
</dbReference>
<name>A0ABM0WCV2_CAMSA</name>
<dbReference type="Pfam" id="PF00646">
    <property type="entry name" value="F-box"/>
    <property type="match status" value="1"/>
</dbReference>
<dbReference type="SUPFAM" id="SSF117281">
    <property type="entry name" value="Kelch motif"/>
    <property type="match status" value="1"/>
</dbReference>
<organism evidence="3 4">
    <name type="scientific">Camelina sativa</name>
    <name type="common">False flax</name>
    <name type="synonym">Myagrum sativum</name>
    <dbReference type="NCBI Taxonomy" id="90675"/>
    <lineage>
        <taxon>Eukaryota</taxon>
        <taxon>Viridiplantae</taxon>
        <taxon>Streptophyta</taxon>
        <taxon>Embryophyta</taxon>
        <taxon>Tracheophyta</taxon>
        <taxon>Spermatophyta</taxon>
        <taxon>Magnoliopsida</taxon>
        <taxon>eudicotyledons</taxon>
        <taxon>Gunneridae</taxon>
        <taxon>Pentapetalae</taxon>
        <taxon>rosids</taxon>
        <taxon>malvids</taxon>
        <taxon>Brassicales</taxon>
        <taxon>Brassicaceae</taxon>
        <taxon>Camelineae</taxon>
        <taxon>Camelina</taxon>
    </lineage>
</organism>
<dbReference type="InterPro" id="IPR015915">
    <property type="entry name" value="Kelch-typ_b-propeller"/>
</dbReference>
<dbReference type="SMART" id="SM00256">
    <property type="entry name" value="FBOX"/>
    <property type="match status" value="1"/>
</dbReference>
<dbReference type="Proteomes" id="UP000694864">
    <property type="component" value="Chromosome 16"/>
</dbReference>
<accession>A0ABM0WCV2</accession>
<evidence type="ECO:0000256" key="1">
    <source>
        <dbReference type="SAM" id="MobiDB-lite"/>
    </source>
</evidence>
<keyword evidence="3" id="KW-1185">Reference proteome</keyword>
<reference evidence="4" key="2">
    <citation type="submission" date="2025-08" db="UniProtKB">
        <authorList>
            <consortium name="RefSeq"/>
        </authorList>
    </citation>
    <scope>IDENTIFICATION</scope>
    <source>
        <tissue evidence="4">Leaf</tissue>
    </source>
</reference>
<dbReference type="InterPro" id="IPR036047">
    <property type="entry name" value="F-box-like_dom_sf"/>
</dbReference>
<evidence type="ECO:0000259" key="2">
    <source>
        <dbReference type="SMART" id="SM00256"/>
    </source>
</evidence>
<dbReference type="RefSeq" id="XP_010469249.1">
    <property type="nucleotide sequence ID" value="XM_010470947.2"/>
</dbReference>
<dbReference type="CDD" id="cd22152">
    <property type="entry name" value="F-box_AtAFR-like"/>
    <property type="match status" value="1"/>
</dbReference>
<feature type="region of interest" description="Disordered" evidence="1">
    <location>
        <begin position="82"/>
        <end position="102"/>
    </location>
</feature>